<dbReference type="InterPro" id="IPR001789">
    <property type="entry name" value="Sig_transdc_resp-reg_receiver"/>
</dbReference>
<evidence type="ECO:0000259" key="4">
    <source>
        <dbReference type="PROSITE" id="PS50110"/>
    </source>
</evidence>
<organism evidence="5 6">
    <name type="scientific">Amantichitinum ursilacus</name>
    <dbReference type="NCBI Taxonomy" id="857265"/>
    <lineage>
        <taxon>Bacteria</taxon>
        <taxon>Pseudomonadati</taxon>
        <taxon>Pseudomonadota</taxon>
        <taxon>Betaproteobacteria</taxon>
        <taxon>Neisseriales</taxon>
        <taxon>Chitinibacteraceae</taxon>
        <taxon>Amantichitinum</taxon>
    </lineage>
</organism>
<dbReference type="Proteomes" id="UP000037939">
    <property type="component" value="Unassembled WGS sequence"/>
</dbReference>
<dbReference type="STRING" id="857265.WG78_04025"/>
<dbReference type="PANTHER" id="PTHR44591:SF14">
    <property type="entry name" value="PROTEIN PILG"/>
    <property type="match status" value="1"/>
</dbReference>
<sequence length="153" mass="16829">MAVNLIEGRTARADDATPEGVVDVMLVEDSALIREALVDACAASGKVAFSAFAATAREAVDILRDRTFPLIIIDLELMEGTGFDVLTFLAQPEQEGRRPVRMVLTNHAFALYEKRARMLGVEYFFDKSLHFDEAVSTLEKEAARLAALGRTTH</sequence>
<dbReference type="SUPFAM" id="SSF52172">
    <property type="entry name" value="CheY-like"/>
    <property type="match status" value="1"/>
</dbReference>
<keyword evidence="2" id="KW-0902">Two-component regulatory system</keyword>
<gene>
    <name evidence="5" type="primary">cheB_3</name>
    <name evidence="5" type="ORF">WG78_04025</name>
</gene>
<keyword evidence="5" id="KW-0378">Hydrolase</keyword>
<keyword evidence="1 3" id="KW-0597">Phosphoprotein</keyword>
<evidence type="ECO:0000256" key="3">
    <source>
        <dbReference type="PROSITE-ProRule" id="PRU00169"/>
    </source>
</evidence>
<dbReference type="GO" id="GO:0008984">
    <property type="term" value="F:protein-glutamate methylesterase activity"/>
    <property type="evidence" value="ECO:0007669"/>
    <property type="project" value="UniProtKB-EC"/>
</dbReference>
<dbReference type="PROSITE" id="PS50110">
    <property type="entry name" value="RESPONSE_REGULATORY"/>
    <property type="match status" value="1"/>
</dbReference>
<dbReference type="GO" id="GO:0000160">
    <property type="term" value="P:phosphorelay signal transduction system"/>
    <property type="evidence" value="ECO:0007669"/>
    <property type="project" value="UniProtKB-KW"/>
</dbReference>
<feature type="domain" description="Response regulatory" evidence="4">
    <location>
        <begin position="23"/>
        <end position="142"/>
    </location>
</feature>
<reference evidence="5 6" key="1">
    <citation type="submission" date="2015-07" db="EMBL/GenBank/DDBJ databases">
        <title>Draft genome sequence of the Amantichitinum ursilacus IGB-41, a new chitin-degrading bacterium.</title>
        <authorList>
            <person name="Kirstahler P."/>
            <person name="Guenther M."/>
            <person name="Grumaz C."/>
            <person name="Rupp S."/>
            <person name="Zibek S."/>
            <person name="Sohn K."/>
        </authorList>
    </citation>
    <scope>NUCLEOTIDE SEQUENCE [LARGE SCALE GENOMIC DNA]</scope>
    <source>
        <strain evidence="5 6">IGB-41</strain>
    </source>
</reference>
<evidence type="ECO:0000256" key="2">
    <source>
        <dbReference type="ARBA" id="ARBA00023012"/>
    </source>
</evidence>
<dbReference type="Pfam" id="PF00072">
    <property type="entry name" value="Response_reg"/>
    <property type="match status" value="1"/>
</dbReference>
<name>A0A0N0GQJ7_9NEIS</name>
<feature type="modified residue" description="4-aspartylphosphate" evidence="3">
    <location>
        <position position="74"/>
    </location>
</feature>
<keyword evidence="6" id="KW-1185">Reference proteome</keyword>
<dbReference type="OrthoDB" id="8562345at2"/>
<dbReference type="Gene3D" id="3.40.50.2300">
    <property type="match status" value="1"/>
</dbReference>
<protein>
    <submittedName>
        <fullName evidence="5">Chemotaxis response regulator protein-glutamate methylesterase</fullName>
        <ecNumber evidence="5">3.1.1.61</ecNumber>
    </submittedName>
</protein>
<dbReference type="InterPro" id="IPR050595">
    <property type="entry name" value="Bact_response_regulator"/>
</dbReference>
<proteinExistence type="predicted"/>
<dbReference type="CDD" id="cd00156">
    <property type="entry name" value="REC"/>
    <property type="match status" value="1"/>
</dbReference>
<dbReference type="SMART" id="SM00448">
    <property type="entry name" value="REC"/>
    <property type="match status" value="1"/>
</dbReference>
<comment type="caution">
    <text evidence="5">The sequence shown here is derived from an EMBL/GenBank/DDBJ whole genome shotgun (WGS) entry which is preliminary data.</text>
</comment>
<evidence type="ECO:0000256" key="1">
    <source>
        <dbReference type="ARBA" id="ARBA00022553"/>
    </source>
</evidence>
<accession>A0A0N0GQJ7</accession>
<dbReference type="PANTHER" id="PTHR44591">
    <property type="entry name" value="STRESS RESPONSE REGULATOR PROTEIN 1"/>
    <property type="match status" value="1"/>
</dbReference>
<dbReference type="EMBL" id="LAQT01000002">
    <property type="protein sequence ID" value="KPC54710.1"/>
    <property type="molecule type" value="Genomic_DNA"/>
</dbReference>
<dbReference type="EC" id="3.1.1.61" evidence="5"/>
<dbReference type="AlphaFoldDB" id="A0A0N0GQJ7"/>
<evidence type="ECO:0000313" key="5">
    <source>
        <dbReference type="EMBL" id="KPC54710.1"/>
    </source>
</evidence>
<evidence type="ECO:0000313" key="6">
    <source>
        <dbReference type="Proteomes" id="UP000037939"/>
    </source>
</evidence>
<dbReference type="InterPro" id="IPR011006">
    <property type="entry name" value="CheY-like_superfamily"/>
</dbReference>
<dbReference type="RefSeq" id="WP_053936490.1">
    <property type="nucleotide sequence ID" value="NZ_LAQT01000002.1"/>
</dbReference>